<evidence type="ECO:0000313" key="4">
    <source>
        <dbReference type="Proteomes" id="UP001245370"/>
    </source>
</evidence>
<reference evidence="1" key="1">
    <citation type="submission" date="2022-12" db="EMBL/GenBank/DDBJ databases">
        <title>Reference genome sequencing for broad-spectrum identification of bacterial and archaeal isolates by mass spectrometry.</title>
        <authorList>
            <person name="Sekiguchi Y."/>
            <person name="Tourlousse D.M."/>
        </authorList>
    </citation>
    <scope>NUCLEOTIDE SEQUENCE</scope>
    <source>
        <strain evidence="1">301</strain>
    </source>
</reference>
<keyword evidence="4" id="KW-1185">Reference proteome</keyword>
<name>A0A9W6FK77_XANFL</name>
<dbReference type="RefSeq" id="WP_281808337.1">
    <property type="nucleotide sequence ID" value="NZ_BSDO01000004.1"/>
</dbReference>
<dbReference type="EMBL" id="BSDO01000004">
    <property type="protein sequence ID" value="GLI23489.1"/>
    <property type="molecule type" value="Genomic_DNA"/>
</dbReference>
<dbReference type="EMBL" id="JAVDPY010000005">
    <property type="protein sequence ID" value="MDR6334491.1"/>
    <property type="molecule type" value="Genomic_DNA"/>
</dbReference>
<dbReference type="Gene3D" id="4.10.410.40">
    <property type="match status" value="1"/>
</dbReference>
<dbReference type="AlphaFoldDB" id="A0A9W6FK77"/>
<evidence type="ECO:0000313" key="2">
    <source>
        <dbReference type="EMBL" id="MDR6334491.1"/>
    </source>
</evidence>
<protein>
    <submittedName>
        <fullName evidence="1">Uncharacterized protein</fullName>
    </submittedName>
</protein>
<reference evidence="2 4" key="2">
    <citation type="submission" date="2023-07" db="EMBL/GenBank/DDBJ databases">
        <title>Genomic Encyclopedia of Type Strains, Phase IV (KMG-IV): sequencing the most valuable type-strain genomes for metagenomic binning, comparative biology and taxonomic classification.</title>
        <authorList>
            <person name="Goeker M."/>
        </authorList>
    </citation>
    <scope>NUCLEOTIDE SEQUENCE [LARGE SCALE GENOMIC DNA]</scope>
    <source>
        <strain evidence="2 4">DSM 338</strain>
    </source>
</reference>
<evidence type="ECO:0000313" key="3">
    <source>
        <dbReference type="Proteomes" id="UP001144397"/>
    </source>
</evidence>
<proteinExistence type="predicted"/>
<evidence type="ECO:0000313" key="1">
    <source>
        <dbReference type="EMBL" id="GLI23489.1"/>
    </source>
</evidence>
<dbReference type="GeneID" id="95763946"/>
<dbReference type="Proteomes" id="UP001245370">
    <property type="component" value="Unassembled WGS sequence"/>
</dbReference>
<gene>
    <name evidence="2" type="ORF">GGQ86_002973</name>
    <name evidence="1" type="ORF">XFLAVUS301_31630</name>
</gene>
<sequence length="161" mass="17053">MAGQKFTNAGTKIYVCATEQTALPLNQAAFQALTYVEIKGVGNRGDFGADTNIVNYDTFADEVTQKAKGITDAGNLDIEVARLFDDAGQVAMRAAALTKFNYAIKIEFSDAPSDAYDNTVVYCAGIITGPVLNGGGVEDFVTETYTVGFNQLPVTVEAALS</sequence>
<dbReference type="Proteomes" id="UP001144397">
    <property type="component" value="Unassembled WGS sequence"/>
</dbReference>
<accession>A0A9W6FK77</accession>
<comment type="caution">
    <text evidence="1">The sequence shown here is derived from an EMBL/GenBank/DDBJ whole genome shotgun (WGS) entry which is preliminary data.</text>
</comment>
<organism evidence="1 3">
    <name type="scientific">Xanthobacter flavus</name>
    <dbReference type="NCBI Taxonomy" id="281"/>
    <lineage>
        <taxon>Bacteria</taxon>
        <taxon>Pseudomonadati</taxon>
        <taxon>Pseudomonadota</taxon>
        <taxon>Alphaproteobacteria</taxon>
        <taxon>Hyphomicrobiales</taxon>
        <taxon>Xanthobacteraceae</taxon>
        <taxon>Xanthobacter</taxon>
    </lineage>
</organism>